<protein>
    <recommendedName>
        <fullName evidence="1">PH domain-containing protein</fullName>
    </recommendedName>
</protein>
<proteinExistence type="predicted"/>
<evidence type="ECO:0000313" key="2">
    <source>
        <dbReference type="EMBL" id="XDG30877.1"/>
    </source>
</evidence>
<reference evidence="2" key="1">
    <citation type="submission" date="2024-06" db="EMBL/GenBank/DDBJ databases">
        <authorList>
            <person name="Yang R."/>
        </authorList>
    </citation>
    <scope>NUCLEOTIDE SEQUENCE</scope>
</reference>
<organism evidence="2">
    <name type="scientific">Vibrio phage P018-4</name>
    <dbReference type="NCBI Taxonomy" id="3229728"/>
    <lineage>
        <taxon>Viruses</taxon>
        <taxon>Duplodnaviria</taxon>
        <taxon>Heunggongvirae</taxon>
        <taxon>Uroviricota</taxon>
        <taxon>Caudoviricetes</taxon>
    </lineage>
</organism>
<name>A0AB39AJG7_9CAUD</name>
<feature type="domain" description="PH" evidence="1">
    <location>
        <begin position="1"/>
        <end position="20"/>
    </location>
</feature>
<dbReference type="PROSITE" id="PS50003">
    <property type="entry name" value="PH_DOMAIN"/>
    <property type="match status" value="1"/>
</dbReference>
<evidence type="ECO:0000259" key="1">
    <source>
        <dbReference type="PROSITE" id="PS50003"/>
    </source>
</evidence>
<dbReference type="EMBL" id="PP934186">
    <property type="protein sequence ID" value="XDG30877.1"/>
    <property type="molecule type" value="Genomic_DNA"/>
</dbReference>
<dbReference type="InterPro" id="IPR001849">
    <property type="entry name" value="PH_domain"/>
</dbReference>
<sequence length="87" mass="10179">MNKLTEEERKWVESLKRCLKKKPKTIEILVHEMFNSDNGCQSEIHILKKGVINESQTLIDDLLYYNPSDYSLTYITVKDMAANNHGY</sequence>
<accession>A0AB39AJG7</accession>